<keyword evidence="3" id="KW-0456">Lyase</keyword>
<comment type="caution">
    <text evidence="8">The sequence shown here is derived from an EMBL/GenBank/DDBJ whole genome shotgun (WGS) entry which is preliminary data.</text>
</comment>
<feature type="active site" description="Schiff-base intermediate with substrate" evidence="7">
    <location>
        <position position="27"/>
    </location>
</feature>
<evidence type="ECO:0000256" key="7">
    <source>
        <dbReference type="PIRSR" id="PIRSR015957-1"/>
    </source>
</evidence>
<feature type="active site" description="Proton acceptor" evidence="7">
    <location>
        <position position="85"/>
    </location>
</feature>
<name>A0A7C0U3E5_DESA2</name>
<dbReference type="GO" id="GO:0016829">
    <property type="term" value="F:lyase activity"/>
    <property type="evidence" value="ECO:0007669"/>
    <property type="project" value="UniProtKB-KW"/>
</dbReference>
<evidence type="ECO:0000256" key="4">
    <source>
        <dbReference type="ARBA" id="ARBA00023270"/>
    </source>
</evidence>
<dbReference type="Pfam" id="PF04476">
    <property type="entry name" value="4HFCP_synth"/>
    <property type="match status" value="1"/>
</dbReference>
<accession>A0A7C0U3E5</accession>
<evidence type="ECO:0000256" key="6">
    <source>
        <dbReference type="ARBA" id="ARBA00047628"/>
    </source>
</evidence>
<evidence type="ECO:0000256" key="2">
    <source>
        <dbReference type="ARBA" id="ARBA00012553"/>
    </source>
</evidence>
<evidence type="ECO:0000313" key="8">
    <source>
        <dbReference type="EMBL" id="HDD44662.1"/>
    </source>
</evidence>
<protein>
    <recommendedName>
        <fullName evidence="2">(5-formylfuran-3-yl)methyl phosphate synthase</fullName>
        <ecNumber evidence="2">4.2.3.153</ecNumber>
    </recommendedName>
    <alternativeName>
        <fullName evidence="5">4-(hydroxymethyl)-2-furancarboxaldehyde-phosphate synthase</fullName>
    </alternativeName>
</protein>
<keyword evidence="4" id="KW-0704">Schiff base</keyword>
<proteinExistence type="predicted"/>
<reference evidence="8" key="1">
    <citation type="journal article" date="2020" name="mSystems">
        <title>Genome- and Community-Level Interaction Insights into Carbon Utilization and Element Cycling Functions of Hydrothermarchaeota in Hydrothermal Sediment.</title>
        <authorList>
            <person name="Zhou Z."/>
            <person name="Liu Y."/>
            <person name="Xu W."/>
            <person name="Pan J."/>
            <person name="Luo Z.H."/>
            <person name="Li M."/>
        </authorList>
    </citation>
    <scope>NUCLEOTIDE SEQUENCE [LARGE SCALE GENOMIC DNA]</scope>
    <source>
        <strain evidence="8">HyVt-233</strain>
    </source>
</reference>
<comment type="function">
    <text evidence="1">Catalyzes the formation of 4-(hydroxymethyl)-2-furancarboxaldehyde phosphate (4-HFC-P) from two molecules of glyceraldehyde-3-P (GA-3-P).</text>
</comment>
<gene>
    <name evidence="8" type="ORF">ENG63_07375</name>
</gene>
<sequence>MKLLVSVTNKDEAMEAVFGEADIIDVKNPAEGSLGAHFPRIIRSVREVVPREFEVSAAIGDVPNLPGTVSLAALGAAVCEVDYVKLGMYGPKDFDSALILAREACRAVKEIMPDVKVVIAGYADYQRANCLNPMLIPEIVRQVEADVAMIDTKIKDGKKIFSFLNDQQLSSFIDKVHDHGFMAAIAGSLGKEDIKKVYELGADVIGFRTAACIGDRVKGRVSRERILELKNRIKNISR</sequence>
<dbReference type="InterPro" id="IPR007565">
    <property type="entry name" value="4HFCP_synth"/>
</dbReference>
<dbReference type="EC" id="4.2.3.153" evidence="2"/>
<organism evidence="8">
    <name type="scientific">Desulfofervidus auxilii</name>
    <dbReference type="NCBI Taxonomy" id="1621989"/>
    <lineage>
        <taxon>Bacteria</taxon>
        <taxon>Pseudomonadati</taxon>
        <taxon>Thermodesulfobacteriota</taxon>
        <taxon>Candidatus Desulfofervidia</taxon>
        <taxon>Candidatus Desulfofervidales</taxon>
        <taxon>Candidatus Desulfofervidaceae</taxon>
        <taxon>Candidatus Desulfofervidus</taxon>
    </lineage>
</organism>
<evidence type="ECO:0000256" key="3">
    <source>
        <dbReference type="ARBA" id="ARBA00023239"/>
    </source>
</evidence>
<comment type="catalytic activity">
    <reaction evidence="6">
        <text>2 D-glyceraldehyde 3-phosphate = 4-(hydroxymethyl)-2-furancarboxaldehyde phosphate + phosphate + 2 H2O</text>
        <dbReference type="Rhea" id="RHEA:43536"/>
        <dbReference type="ChEBI" id="CHEBI:15377"/>
        <dbReference type="ChEBI" id="CHEBI:43474"/>
        <dbReference type="ChEBI" id="CHEBI:59776"/>
        <dbReference type="ChEBI" id="CHEBI:83407"/>
        <dbReference type="EC" id="4.2.3.153"/>
    </reaction>
</comment>
<dbReference type="Proteomes" id="UP000886289">
    <property type="component" value="Unassembled WGS sequence"/>
</dbReference>
<dbReference type="EMBL" id="DRBS01000275">
    <property type="protein sequence ID" value="HDD44662.1"/>
    <property type="molecule type" value="Genomic_DNA"/>
</dbReference>
<evidence type="ECO:0000256" key="5">
    <source>
        <dbReference type="ARBA" id="ARBA00032523"/>
    </source>
</evidence>
<dbReference type="PIRSF" id="PIRSF015957">
    <property type="entry name" value="UCP015957"/>
    <property type="match status" value="1"/>
</dbReference>
<evidence type="ECO:0000256" key="1">
    <source>
        <dbReference type="ARBA" id="ARBA00003810"/>
    </source>
</evidence>
<dbReference type="AlphaFoldDB" id="A0A7C0U3E5"/>